<evidence type="ECO:0000259" key="4">
    <source>
        <dbReference type="Pfam" id="PF14571"/>
    </source>
</evidence>
<proteinExistence type="inferred from homology"/>
<dbReference type="PANTHER" id="PTHR31875">
    <property type="entry name" value="PROTEIN DEHYDRATION-INDUCED 19"/>
    <property type="match status" value="1"/>
</dbReference>
<dbReference type="AlphaFoldDB" id="A0A103XGE0"/>
<evidence type="ECO:0000256" key="1">
    <source>
        <dbReference type="ARBA" id="ARBA00007109"/>
    </source>
</evidence>
<dbReference type="STRING" id="59895.A0A103XGE0"/>
<organism evidence="5 6">
    <name type="scientific">Cynara cardunculus var. scolymus</name>
    <name type="common">Globe artichoke</name>
    <name type="synonym">Cynara scolymus</name>
    <dbReference type="NCBI Taxonomy" id="59895"/>
    <lineage>
        <taxon>Eukaryota</taxon>
        <taxon>Viridiplantae</taxon>
        <taxon>Streptophyta</taxon>
        <taxon>Embryophyta</taxon>
        <taxon>Tracheophyta</taxon>
        <taxon>Spermatophyta</taxon>
        <taxon>Magnoliopsida</taxon>
        <taxon>eudicotyledons</taxon>
        <taxon>Gunneridae</taxon>
        <taxon>Pentapetalae</taxon>
        <taxon>asterids</taxon>
        <taxon>campanulids</taxon>
        <taxon>Asterales</taxon>
        <taxon>Asteraceae</taxon>
        <taxon>Carduoideae</taxon>
        <taxon>Cardueae</taxon>
        <taxon>Carduinae</taxon>
        <taxon>Cynara</taxon>
    </lineage>
</organism>
<dbReference type="InterPro" id="IPR008598">
    <property type="entry name" value="Di19_Zn-bd"/>
</dbReference>
<keyword evidence="6" id="KW-1185">Reference proteome</keyword>
<dbReference type="Gramene" id="KVH90244">
    <property type="protein sequence ID" value="KVH90244"/>
    <property type="gene ID" value="Ccrd_007755"/>
</dbReference>
<evidence type="ECO:0000313" key="5">
    <source>
        <dbReference type="EMBL" id="KVH90244.1"/>
    </source>
</evidence>
<comment type="caution">
    <text evidence="5">The sequence shown here is derived from an EMBL/GenBank/DDBJ whole genome shotgun (WGS) entry which is preliminary data.</text>
</comment>
<reference evidence="5 6" key="1">
    <citation type="journal article" date="2016" name="Sci. Rep.">
        <title>The genome sequence of the outbreeding globe artichoke constructed de novo incorporating a phase-aware low-pass sequencing strategy of F1 progeny.</title>
        <authorList>
            <person name="Scaglione D."/>
            <person name="Reyes-Chin-Wo S."/>
            <person name="Acquadro A."/>
            <person name="Froenicke L."/>
            <person name="Portis E."/>
            <person name="Beitel C."/>
            <person name="Tirone M."/>
            <person name="Mauro R."/>
            <person name="Lo Monaco A."/>
            <person name="Mauromicale G."/>
            <person name="Faccioli P."/>
            <person name="Cattivelli L."/>
            <person name="Rieseberg L."/>
            <person name="Michelmore R."/>
            <person name="Lanteri S."/>
        </authorList>
    </citation>
    <scope>NUCLEOTIDE SEQUENCE [LARGE SCALE GENOMIC DNA]</scope>
    <source>
        <strain evidence="5">2C</strain>
    </source>
</reference>
<feature type="domain" description="Di19 C-terminal" evidence="4">
    <location>
        <begin position="167"/>
        <end position="269"/>
    </location>
</feature>
<sequence>MDPNSWARLSTYNSSSRRYPSRSADAFHLVEETDGDDPRPEYLCPFCAEDFDIVGLCCHIDEEHTVQAKNGVIKHEIVTSPRCARYVQKGWELVWLVILPCSMEVFSKYPSIEVLSVLAVYHLHLVGYVHMFEKRSEDTTENEDNLSILYHVQRKRRFRRVGPNSTLSILKKELREGNLQSLLGGSSFLVPSSMNTEPDPLLSSFMHNTAVEPLQDLNHSSTVEMSIVESSNKDLSARSEKHQGGRLSGEDEEEKGRRSAFVQGLLLSTFLDDDL</sequence>
<evidence type="ECO:0000313" key="6">
    <source>
        <dbReference type="Proteomes" id="UP000243975"/>
    </source>
</evidence>
<evidence type="ECO:0000259" key="3">
    <source>
        <dbReference type="Pfam" id="PF05605"/>
    </source>
</evidence>
<protein>
    <submittedName>
        <fullName evidence="5">Drought induced 19/ RING finger protein 114</fullName>
    </submittedName>
</protein>
<comment type="similarity">
    <text evidence="1">Belongs to the Di19 family.</text>
</comment>
<evidence type="ECO:0000256" key="2">
    <source>
        <dbReference type="SAM" id="MobiDB-lite"/>
    </source>
</evidence>
<accession>A0A103XGE0</accession>
<dbReference type="Pfam" id="PF05605">
    <property type="entry name" value="zf-Di19"/>
    <property type="match status" value="1"/>
</dbReference>
<feature type="region of interest" description="Disordered" evidence="2">
    <location>
        <begin position="225"/>
        <end position="258"/>
    </location>
</feature>
<dbReference type="OMA" id="DDLMMHA"/>
<gene>
    <name evidence="5" type="ORF">Ccrd_007755</name>
</gene>
<dbReference type="InterPro" id="IPR027935">
    <property type="entry name" value="Di19_C"/>
</dbReference>
<dbReference type="EMBL" id="LEKV01005113">
    <property type="protein sequence ID" value="KVH90244.1"/>
    <property type="molecule type" value="Genomic_DNA"/>
</dbReference>
<name>A0A103XGE0_CYNCS</name>
<dbReference type="PANTHER" id="PTHR31875:SF36">
    <property type="entry name" value="PROTEIN DEHYDRATION-INDUCED 19 HOMOLOG 4-LIKE"/>
    <property type="match status" value="1"/>
</dbReference>
<feature type="compositionally biased region" description="Basic and acidic residues" evidence="2">
    <location>
        <begin position="231"/>
        <end position="243"/>
    </location>
</feature>
<dbReference type="InterPro" id="IPR033347">
    <property type="entry name" value="Di19"/>
</dbReference>
<feature type="domain" description="Di19 zinc-binding" evidence="3">
    <location>
        <begin position="41"/>
        <end position="72"/>
    </location>
</feature>
<dbReference type="Proteomes" id="UP000243975">
    <property type="component" value="Unassembled WGS sequence"/>
</dbReference>
<dbReference type="Pfam" id="PF14571">
    <property type="entry name" value="Di19_C"/>
    <property type="match status" value="1"/>
</dbReference>